<dbReference type="Proteomes" id="UP000785200">
    <property type="component" value="Unassembled WGS sequence"/>
</dbReference>
<organism evidence="4 5">
    <name type="scientific">Hyphodiscus hymeniophilus</name>
    <dbReference type="NCBI Taxonomy" id="353542"/>
    <lineage>
        <taxon>Eukaryota</taxon>
        <taxon>Fungi</taxon>
        <taxon>Dikarya</taxon>
        <taxon>Ascomycota</taxon>
        <taxon>Pezizomycotina</taxon>
        <taxon>Leotiomycetes</taxon>
        <taxon>Helotiales</taxon>
        <taxon>Hyphodiscaceae</taxon>
        <taxon>Hyphodiscus</taxon>
    </lineage>
</organism>
<dbReference type="GO" id="GO:0006635">
    <property type="term" value="P:fatty acid beta-oxidation"/>
    <property type="evidence" value="ECO:0007669"/>
    <property type="project" value="TreeGrafter"/>
</dbReference>
<accession>A0A9P7AV67</accession>
<keyword evidence="2" id="KW-0843">Virulence</keyword>
<evidence type="ECO:0000256" key="1">
    <source>
        <dbReference type="ARBA" id="ARBA00005254"/>
    </source>
</evidence>
<dbReference type="Pfam" id="PF00378">
    <property type="entry name" value="ECH_1"/>
    <property type="match status" value="1"/>
</dbReference>
<name>A0A9P7AV67_9HELO</name>
<dbReference type="FunFam" id="3.90.226.10:FF:000058">
    <property type="entry name" value="Enoyl-CoA hydratase/isomerase family protein"/>
    <property type="match status" value="1"/>
</dbReference>
<dbReference type="InterPro" id="IPR014748">
    <property type="entry name" value="Enoyl-CoA_hydra_C"/>
</dbReference>
<dbReference type="OrthoDB" id="410701at2759"/>
<evidence type="ECO:0000256" key="3">
    <source>
        <dbReference type="ARBA" id="ARBA00023239"/>
    </source>
</evidence>
<evidence type="ECO:0000313" key="5">
    <source>
        <dbReference type="Proteomes" id="UP000785200"/>
    </source>
</evidence>
<reference evidence="4" key="1">
    <citation type="submission" date="2019-07" db="EMBL/GenBank/DDBJ databases">
        <title>Hyphodiscus hymeniophilus genome sequencing and assembly.</title>
        <authorList>
            <person name="Kramer G."/>
            <person name="Nodwell J."/>
        </authorList>
    </citation>
    <scope>NUCLEOTIDE SEQUENCE</scope>
    <source>
        <strain evidence="4">ATCC 34498</strain>
    </source>
</reference>
<keyword evidence="5" id="KW-1185">Reference proteome</keyword>
<evidence type="ECO:0000313" key="4">
    <source>
        <dbReference type="EMBL" id="KAG0647428.1"/>
    </source>
</evidence>
<dbReference type="PANTHER" id="PTHR11941:SF171">
    <property type="entry name" value="SD19268P"/>
    <property type="match status" value="1"/>
</dbReference>
<dbReference type="GO" id="GO:0016829">
    <property type="term" value="F:lyase activity"/>
    <property type="evidence" value="ECO:0007669"/>
    <property type="project" value="UniProtKB-KW"/>
</dbReference>
<dbReference type="AlphaFoldDB" id="A0A9P7AV67"/>
<evidence type="ECO:0000256" key="2">
    <source>
        <dbReference type="ARBA" id="ARBA00023026"/>
    </source>
</evidence>
<protein>
    <submittedName>
        <fullName evidence="4">Enoyl-Hydratase domain-containing</fullName>
    </submittedName>
</protein>
<proteinExistence type="inferred from homology"/>
<dbReference type="PANTHER" id="PTHR11941">
    <property type="entry name" value="ENOYL-COA HYDRATASE-RELATED"/>
    <property type="match status" value="1"/>
</dbReference>
<sequence>MRQRLSFLPCTLPKLFRRYSSTSTPLINITDVKAPTGGGRIRILSLARPSARNAISRQLLWELRSHIDAVAAEYDSNGDEIPPERRFGGAAGADERGPTRALILASEVDSCFCAGADLKERAGFSADETAAFLSNLRSTFTSLSALPIPTISAISSLALGGGLELALCTHMRVLASSAVIGLPETRLGIIPGAGGTFRLPALIGLGRARDLILTGRRVGGPEAYFLGIADRLVEVLPKVGEDGKESESKEELLRRANDETLREAIRLGGEICGGGPIAVRSALKAVSYAQESMEIKMYGRVVGTEDRNEALAAFREKRKPEFTGK</sequence>
<dbReference type="Gene3D" id="3.90.226.10">
    <property type="entry name" value="2-enoyl-CoA Hydratase, Chain A, domain 1"/>
    <property type="match status" value="1"/>
</dbReference>
<gene>
    <name evidence="4" type="ORF">D0Z07_7235</name>
</gene>
<dbReference type="EMBL" id="VNKQ01000013">
    <property type="protein sequence ID" value="KAG0647428.1"/>
    <property type="molecule type" value="Genomic_DNA"/>
</dbReference>
<dbReference type="Gene3D" id="1.10.12.10">
    <property type="entry name" value="Lyase 2-enoyl-coa Hydratase, Chain A, domain 2"/>
    <property type="match status" value="1"/>
</dbReference>
<keyword evidence="3" id="KW-0456">Lyase</keyword>
<comment type="similarity">
    <text evidence="1">Belongs to the enoyl-CoA hydratase/isomerase family.</text>
</comment>
<dbReference type="CDD" id="cd06558">
    <property type="entry name" value="crotonase-like"/>
    <property type="match status" value="1"/>
</dbReference>
<dbReference type="GO" id="GO:0005739">
    <property type="term" value="C:mitochondrion"/>
    <property type="evidence" value="ECO:0007669"/>
    <property type="project" value="TreeGrafter"/>
</dbReference>
<dbReference type="InterPro" id="IPR001753">
    <property type="entry name" value="Enoyl-CoA_hydra/iso"/>
</dbReference>
<comment type="caution">
    <text evidence="4">The sequence shown here is derived from an EMBL/GenBank/DDBJ whole genome shotgun (WGS) entry which is preliminary data.</text>
</comment>
<dbReference type="SUPFAM" id="SSF52096">
    <property type="entry name" value="ClpP/crotonase"/>
    <property type="match status" value="1"/>
</dbReference>
<dbReference type="InterPro" id="IPR029045">
    <property type="entry name" value="ClpP/crotonase-like_dom_sf"/>
</dbReference>